<dbReference type="RefSeq" id="WP_182922864.1">
    <property type="nucleotide sequence ID" value="NZ_WNXD01000002.1"/>
</dbReference>
<dbReference type="InterPro" id="IPR003961">
    <property type="entry name" value="FN3_dom"/>
</dbReference>
<comment type="caution">
    <text evidence="1">The sequence shown here is derived from an EMBL/GenBank/DDBJ whole genome shotgun (WGS) entry which is preliminary data.</text>
</comment>
<proteinExistence type="predicted"/>
<dbReference type="InterPro" id="IPR036116">
    <property type="entry name" value="FN3_sf"/>
</dbReference>
<dbReference type="InterPro" id="IPR013783">
    <property type="entry name" value="Ig-like_fold"/>
</dbReference>
<protein>
    <recommendedName>
        <fullName evidence="3">Fibronectin type-III domain-containing protein</fullName>
    </recommendedName>
</protein>
<dbReference type="CDD" id="cd00063">
    <property type="entry name" value="FN3"/>
    <property type="match status" value="1"/>
</dbReference>
<keyword evidence="2" id="KW-1185">Reference proteome</keyword>
<dbReference type="Gene3D" id="2.60.40.10">
    <property type="entry name" value="Immunoglobulins"/>
    <property type="match status" value="1"/>
</dbReference>
<evidence type="ECO:0000313" key="1">
    <source>
        <dbReference type="EMBL" id="MBB2146196.1"/>
    </source>
</evidence>
<sequence length="202" mass="21960">MNKPRIITGFDRYRNTELDVKAKFIVDSMTGNPNFDMPLPPLADITAATTAYIEALSNAEGGGKSQIAIKDKARLQLEGLLNKLALYVEAYGKSDEVVLLSSGFSLAKTVTPVGVLPKPDGFTVQPKEKGTINLKLSAIRGANSYLFEYRVLGDEAWIISVQSKSSLSLTNLQSGSQYEFRVAGIGSATTRIYSDEVRSFVL</sequence>
<dbReference type="EMBL" id="WNXD01000002">
    <property type="protein sequence ID" value="MBB2146196.1"/>
    <property type="molecule type" value="Genomic_DNA"/>
</dbReference>
<dbReference type="Proteomes" id="UP000601055">
    <property type="component" value="Unassembled WGS sequence"/>
</dbReference>
<accession>A0A923DY51</accession>
<gene>
    <name evidence="1" type="ORF">GM921_11915</name>
</gene>
<name>A0A923DY51_9SPHI</name>
<dbReference type="AlphaFoldDB" id="A0A923DY51"/>
<reference evidence="1" key="1">
    <citation type="submission" date="2019-11" db="EMBL/GenBank/DDBJ databases">
        <title>Description of Pedobacter sp. LMG 31464T.</title>
        <authorList>
            <person name="Carlier A."/>
            <person name="Qi S."/>
            <person name="Vandamme P."/>
        </authorList>
    </citation>
    <scope>NUCLEOTIDE SEQUENCE</scope>
    <source>
        <strain evidence="1">LMG 31464</strain>
    </source>
</reference>
<dbReference type="SUPFAM" id="SSF49265">
    <property type="entry name" value="Fibronectin type III"/>
    <property type="match status" value="1"/>
</dbReference>
<evidence type="ECO:0000313" key="2">
    <source>
        <dbReference type="Proteomes" id="UP000601055"/>
    </source>
</evidence>
<evidence type="ECO:0008006" key="3">
    <source>
        <dbReference type="Google" id="ProtNLM"/>
    </source>
</evidence>
<organism evidence="1 2">
    <name type="scientific">Pedobacter planticolens</name>
    <dbReference type="NCBI Taxonomy" id="2679964"/>
    <lineage>
        <taxon>Bacteria</taxon>
        <taxon>Pseudomonadati</taxon>
        <taxon>Bacteroidota</taxon>
        <taxon>Sphingobacteriia</taxon>
        <taxon>Sphingobacteriales</taxon>
        <taxon>Sphingobacteriaceae</taxon>
        <taxon>Pedobacter</taxon>
    </lineage>
</organism>